<evidence type="ECO:0000256" key="7">
    <source>
        <dbReference type="ARBA" id="ARBA00022840"/>
    </source>
</evidence>
<gene>
    <name evidence="15" type="ORF">EV383_5836</name>
</gene>
<reference evidence="15 16" key="1">
    <citation type="submission" date="2019-02" db="EMBL/GenBank/DDBJ databases">
        <title>Sequencing the genomes of 1000 actinobacteria strains.</title>
        <authorList>
            <person name="Klenk H.-P."/>
        </authorList>
    </citation>
    <scope>NUCLEOTIDE SEQUENCE [LARGE SCALE GENOMIC DNA]</scope>
    <source>
        <strain evidence="15 16">DSM 45779</strain>
    </source>
</reference>
<feature type="domain" description="Carbohydrate kinase PfkB" evidence="14">
    <location>
        <begin position="28"/>
        <end position="305"/>
    </location>
</feature>
<evidence type="ECO:0000259" key="14">
    <source>
        <dbReference type="Pfam" id="PF00294"/>
    </source>
</evidence>
<dbReference type="InterPro" id="IPR011611">
    <property type="entry name" value="PfkB_dom"/>
</dbReference>
<comment type="function">
    <text evidence="12">Catalyzes the ATP-dependent phosphorylation of fructose-l-phosphate to fructose-l,6-bisphosphate.</text>
</comment>
<dbReference type="NCBIfam" id="TIGR03828">
    <property type="entry name" value="pfkB"/>
    <property type="match status" value="1"/>
</dbReference>
<dbReference type="FunFam" id="3.40.1190.20:FF:000001">
    <property type="entry name" value="Phosphofructokinase"/>
    <property type="match status" value="1"/>
</dbReference>
<evidence type="ECO:0000313" key="16">
    <source>
        <dbReference type="Proteomes" id="UP000291591"/>
    </source>
</evidence>
<keyword evidence="16" id="KW-1185">Reference proteome</keyword>
<keyword evidence="4 10" id="KW-0808">Transferase</keyword>
<comment type="caution">
    <text evidence="15">The sequence shown here is derived from an EMBL/GenBank/DDBJ whole genome shotgun (WGS) entry which is preliminary data.</text>
</comment>
<evidence type="ECO:0000256" key="1">
    <source>
        <dbReference type="ARBA" id="ARBA00010688"/>
    </source>
</evidence>
<evidence type="ECO:0000256" key="3">
    <source>
        <dbReference type="ARBA" id="ARBA00013596"/>
    </source>
</evidence>
<dbReference type="Pfam" id="PF00294">
    <property type="entry name" value="PfkB"/>
    <property type="match status" value="1"/>
</dbReference>
<feature type="compositionally biased region" description="Low complexity" evidence="13">
    <location>
        <begin position="1"/>
        <end position="14"/>
    </location>
</feature>
<dbReference type="InterPro" id="IPR029056">
    <property type="entry name" value="Ribokinase-like"/>
</dbReference>
<dbReference type="Proteomes" id="UP000291591">
    <property type="component" value="Unassembled WGS sequence"/>
</dbReference>
<dbReference type="InterPro" id="IPR017583">
    <property type="entry name" value="Tagatose/fructose_Pkinase"/>
</dbReference>
<accession>A0A4Q7V7T5</accession>
<feature type="region of interest" description="Disordered" evidence="13">
    <location>
        <begin position="1"/>
        <end position="25"/>
    </location>
</feature>
<dbReference type="GO" id="GO:0016052">
    <property type="term" value="P:carbohydrate catabolic process"/>
    <property type="evidence" value="ECO:0007669"/>
    <property type="project" value="UniProtKB-ARBA"/>
</dbReference>
<dbReference type="PIRSF" id="PIRSF000535">
    <property type="entry name" value="1PFK/6PFK/LacC"/>
    <property type="match status" value="1"/>
</dbReference>
<dbReference type="EMBL" id="SHKL01000001">
    <property type="protein sequence ID" value="RZT88883.1"/>
    <property type="molecule type" value="Genomic_DNA"/>
</dbReference>
<dbReference type="OrthoDB" id="9801219at2"/>
<evidence type="ECO:0000256" key="9">
    <source>
        <dbReference type="ARBA" id="ARBA00047745"/>
    </source>
</evidence>
<dbReference type="InterPro" id="IPR002173">
    <property type="entry name" value="Carboh/pur_kinase_PfkB_CS"/>
</dbReference>
<proteinExistence type="inferred from homology"/>
<evidence type="ECO:0000256" key="6">
    <source>
        <dbReference type="ARBA" id="ARBA00022777"/>
    </source>
</evidence>
<evidence type="ECO:0000256" key="4">
    <source>
        <dbReference type="ARBA" id="ARBA00022679"/>
    </source>
</evidence>
<dbReference type="GO" id="GO:0008662">
    <property type="term" value="F:1-phosphofructokinase activity"/>
    <property type="evidence" value="ECO:0007669"/>
    <property type="project" value="UniProtKB-UniRule"/>
</dbReference>
<protein>
    <recommendedName>
        <fullName evidence="3 12">1-phosphofructokinase</fullName>
        <shortName evidence="12">Fru1PK</shortName>
        <ecNumber evidence="2 12">2.7.1.56</ecNumber>
    </recommendedName>
    <alternativeName>
        <fullName evidence="8 12">Fructose 1-phosphate kinase</fullName>
    </alternativeName>
</protein>
<dbReference type="GO" id="GO:0005524">
    <property type="term" value="F:ATP binding"/>
    <property type="evidence" value="ECO:0007669"/>
    <property type="project" value="UniProtKB-UniRule"/>
</dbReference>
<comment type="similarity">
    <text evidence="1 11">Belongs to the carbohydrate kinase PfkB family.</text>
</comment>
<evidence type="ECO:0000256" key="11">
    <source>
        <dbReference type="RuleBase" id="RU003704"/>
    </source>
</evidence>
<dbReference type="AlphaFoldDB" id="A0A4Q7V7T5"/>
<dbReference type="RefSeq" id="WP_130293000.1">
    <property type="nucleotide sequence ID" value="NZ_SHKL01000001.1"/>
</dbReference>
<name>A0A4Q7V7T5_PSEST</name>
<evidence type="ECO:0000256" key="2">
    <source>
        <dbReference type="ARBA" id="ARBA00012131"/>
    </source>
</evidence>
<keyword evidence="6 11" id="KW-0418">Kinase</keyword>
<dbReference type="InterPro" id="IPR002139">
    <property type="entry name" value="Ribo/fructo_kinase"/>
</dbReference>
<evidence type="ECO:0000256" key="12">
    <source>
        <dbReference type="RuleBase" id="RU369061"/>
    </source>
</evidence>
<dbReference type="PROSITE" id="PS00584">
    <property type="entry name" value="PFKB_KINASES_2"/>
    <property type="match status" value="1"/>
</dbReference>
<organism evidence="15 16">
    <name type="scientific">Pseudonocardia sediminis</name>
    <dbReference type="NCBI Taxonomy" id="1397368"/>
    <lineage>
        <taxon>Bacteria</taxon>
        <taxon>Bacillati</taxon>
        <taxon>Actinomycetota</taxon>
        <taxon>Actinomycetes</taxon>
        <taxon>Pseudonocardiales</taxon>
        <taxon>Pseudonocardiaceae</taxon>
        <taxon>Pseudonocardia</taxon>
    </lineage>
</organism>
<dbReference type="CDD" id="cd01164">
    <property type="entry name" value="FruK_PfkB_like"/>
    <property type="match status" value="1"/>
</dbReference>
<dbReference type="GO" id="GO:0005829">
    <property type="term" value="C:cytosol"/>
    <property type="evidence" value="ECO:0007669"/>
    <property type="project" value="TreeGrafter"/>
</dbReference>
<evidence type="ECO:0000256" key="10">
    <source>
        <dbReference type="PIRNR" id="PIRNR000535"/>
    </source>
</evidence>
<dbReference type="EC" id="2.7.1.56" evidence="2 12"/>
<dbReference type="NCBIfam" id="TIGR03168">
    <property type="entry name" value="1-PFK"/>
    <property type="match status" value="1"/>
</dbReference>
<dbReference type="GO" id="GO:0044281">
    <property type="term" value="P:small molecule metabolic process"/>
    <property type="evidence" value="ECO:0007669"/>
    <property type="project" value="UniProtKB-ARBA"/>
</dbReference>
<evidence type="ECO:0000313" key="15">
    <source>
        <dbReference type="EMBL" id="RZT88883.1"/>
    </source>
</evidence>
<evidence type="ECO:0000256" key="13">
    <source>
        <dbReference type="SAM" id="MobiDB-lite"/>
    </source>
</evidence>
<dbReference type="InterPro" id="IPR022463">
    <property type="entry name" value="1-PFruKinase"/>
</dbReference>
<dbReference type="PANTHER" id="PTHR46566:SF5">
    <property type="entry name" value="1-PHOSPHOFRUCTOKINASE"/>
    <property type="match status" value="1"/>
</dbReference>
<dbReference type="SUPFAM" id="SSF53613">
    <property type="entry name" value="Ribokinase-like"/>
    <property type="match status" value="1"/>
</dbReference>
<keyword evidence="5 12" id="KW-0547">Nucleotide-binding</keyword>
<dbReference type="PANTHER" id="PTHR46566">
    <property type="entry name" value="1-PHOSPHOFRUCTOKINASE-RELATED"/>
    <property type="match status" value="1"/>
</dbReference>
<evidence type="ECO:0000256" key="8">
    <source>
        <dbReference type="ARBA" id="ARBA00032802"/>
    </source>
</evidence>
<dbReference type="PRINTS" id="PR00990">
    <property type="entry name" value="RIBOKINASE"/>
</dbReference>
<comment type="catalytic activity">
    <reaction evidence="9 12">
        <text>beta-D-fructose 1-phosphate + ATP = beta-D-fructose 1,6-bisphosphate + ADP + H(+)</text>
        <dbReference type="Rhea" id="RHEA:14213"/>
        <dbReference type="ChEBI" id="CHEBI:15378"/>
        <dbReference type="ChEBI" id="CHEBI:30616"/>
        <dbReference type="ChEBI" id="CHEBI:32966"/>
        <dbReference type="ChEBI" id="CHEBI:138881"/>
        <dbReference type="ChEBI" id="CHEBI:456216"/>
        <dbReference type="EC" id="2.7.1.56"/>
    </reaction>
</comment>
<dbReference type="Gene3D" id="3.40.1190.20">
    <property type="match status" value="1"/>
</dbReference>
<evidence type="ECO:0000256" key="5">
    <source>
        <dbReference type="ARBA" id="ARBA00022741"/>
    </source>
</evidence>
<sequence>MTPSSVSSSASSSANGAPIVTVTPNPSLDRTIELPELVRGGVHRATSVRIDPGGKGVNVARALAAAGHRTIALLPSGLTPGNRLAELLETTAVTTVTVPIADATRTNITLVEPDGVTTKINERGPSLSAAEAEALMHRAVTLGAGASWLVSCGSLPAGVGDDFHAELVRRARRPGLKIAVDTSDAPLHAAVAAHPDLIKPNHEELAELVGRPLGSLGDVLLAARELRARGIGSVLVSLGAGGALLVDRSGEHHARTPPITVRSTVGAGDSTLAGFLAAGGEGPDALRLAVAYGAAACRLPGTAGPGPHDIHLDDVVLEPTPDVTFALTGDAA</sequence>
<keyword evidence="7 12" id="KW-0067">ATP-binding</keyword>